<dbReference type="AlphaFoldDB" id="A0A146GDD0"/>
<evidence type="ECO:0000256" key="1">
    <source>
        <dbReference type="SAM" id="Phobius"/>
    </source>
</evidence>
<evidence type="ECO:0000313" key="3">
    <source>
        <dbReference type="EMBL" id="GAT35555.1"/>
    </source>
</evidence>
<reference evidence="4" key="1">
    <citation type="journal article" date="2017" name="Genome Announc.">
        <title>Draft Genome Sequence of Terrimicrobium sacchariphilum NM-5T, a Facultative Anaerobic Soil Bacterium of the Class Spartobacteria.</title>
        <authorList>
            <person name="Qiu Y.L."/>
            <person name="Tourlousse D.M."/>
            <person name="Matsuura N."/>
            <person name="Ohashi A."/>
            <person name="Sekiguchi Y."/>
        </authorList>
    </citation>
    <scope>NUCLEOTIDE SEQUENCE [LARGE SCALE GENOMIC DNA]</scope>
    <source>
        <strain evidence="4">NM-5</strain>
    </source>
</reference>
<organism evidence="3 4">
    <name type="scientific">Terrimicrobium sacchariphilum</name>
    <dbReference type="NCBI Taxonomy" id="690879"/>
    <lineage>
        <taxon>Bacteria</taxon>
        <taxon>Pseudomonadati</taxon>
        <taxon>Verrucomicrobiota</taxon>
        <taxon>Terrimicrobiia</taxon>
        <taxon>Terrimicrobiales</taxon>
        <taxon>Terrimicrobiaceae</taxon>
        <taxon>Terrimicrobium</taxon>
    </lineage>
</organism>
<keyword evidence="4" id="KW-1185">Reference proteome</keyword>
<evidence type="ECO:0000259" key="2">
    <source>
        <dbReference type="Pfam" id="PF13709"/>
    </source>
</evidence>
<dbReference type="Gene3D" id="3.40.50.12140">
    <property type="entry name" value="Domain of unknown function DUF4159"/>
    <property type="match status" value="1"/>
</dbReference>
<keyword evidence="1" id="KW-0812">Transmembrane</keyword>
<dbReference type="InterPro" id="IPR025297">
    <property type="entry name" value="DUF4159"/>
</dbReference>
<dbReference type="Proteomes" id="UP000076023">
    <property type="component" value="Unassembled WGS sequence"/>
</dbReference>
<name>A0A146GDD0_TERSA</name>
<keyword evidence="1" id="KW-0472">Membrane</keyword>
<feature type="transmembrane region" description="Helical" evidence="1">
    <location>
        <begin position="21"/>
        <end position="41"/>
    </location>
</feature>
<dbReference type="InParanoid" id="A0A146GDD0"/>
<comment type="caution">
    <text evidence="3">The sequence shown here is derived from an EMBL/GenBank/DDBJ whole genome shotgun (WGS) entry which is preliminary data.</text>
</comment>
<feature type="domain" description="DUF4159" evidence="2">
    <location>
        <begin position="183"/>
        <end position="407"/>
    </location>
</feature>
<dbReference type="Pfam" id="PF13709">
    <property type="entry name" value="DUF4159"/>
    <property type="match status" value="1"/>
</dbReference>
<dbReference type="RefSeq" id="WP_075081353.1">
    <property type="nucleotide sequence ID" value="NZ_BDCO01000003.1"/>
</dbReference>
<protein>
    <recommendedName>
        <fullName evidence="2">DUF4159 domain-containing protein</fullName>
    </recommendedName>
</protein>
<accession>A0A146GDD0</accession>
<evidence type="ECO:0000313" key="4">
    <source>
        <dbReference type="Proteomes" id="UP000076023"/>
    </source>
</evidence>
<keyword evidence="1" id="KW-1133">Transmembrane helix</keyword>
<dbReference type="EMBL" id="BDCO01000003">
    <property type="protein sequence ID" value="GAT35555.1"/>
    <property type="molecule type" value="Genomic_DNA"/>
</dbReference>
<sequence>MTDQLPPLVQRLRDKLSRSRDFSISLVIHFIIIVLLGGVIITKVVPEPEQITGTIAPVADAVRPPPTDKTTLKQEMSLDKLINPAPSKDQPDIIFSEQKNPQAPIFVKSIDIPPPNADQVPAAISKMESIAPSTVNEITPEVLTQLAKTQRIWMGTPGKGKHAEYDFTAFIGQYSGGNWNSTVRVSNGKIDAGSLPNLLYLMSSWTKDRVRTNYTNVRAIRLDSDELLNVRPPFIFLTGTRDFQLTEKEVENLRAYLKVGGCIWGDSSVPGQRSRFDLAFKREMRRVVADVDKNFEPLPADHPLYSQAYFKDVKQMPAGLNNYRLPIYAMKMYGEVAILYTANDYGDMWQVGLDQDGKIDLGRNVAGQYVATNPAIYDQRDVYLRNINRDSLEASYRFGANVVMHLLTRWQSKVGEAATSTL</sequence>
<proteinExistence type="predicted"/>
<dbReference type="OrthoDB" id="195276at2"/>
<dbReference type="STRING" id="690879.TSACC_3626"/>
<gene>
    <name evidence="3" type="ORF">TSACC_3626</name>
</gene>